<dbReference type="Proteomes" id="UP000034112">
    <property type="component" value="Unassembled WGS sequence"/>
</dbReference>
<dbReference type="PANTHER" id="PTHR43459">
    <property type="entry name" value="ENOYL-COA HYDRATASE"/>
    <property type="match status" value="1"/>
</dbReference>
<protein>
    <submittedName>
        <fullName evidence="1">Enoyl-CoA hydratase</fullName>
    </submittedName>
</protein>
<dbReference type="PANTHER" id="PTHR43459:SF1">
    <property type="entry name" value="EG:BACN32G11.4 PROTEIN"/>
    <property type="match status" value="1"/>
</dbReference>
<organism evidence="1 2">
    <name type="scientific">Trichoderma harzianum</name>
    <name type="common">Hypocrea lixii</name>
    <dbReference type="NCBI Taxonomy" id="5544"/>
    <lineage>
        <taxon>Eukaryota</taxon>
        <taxon>Fungi</taxon>
        <taxon>Dikarya</taxon>
        <taxon>Ascomycota</taxon>
        <taxon>Pezizomycotina</taxon>
        <taxon>Sordariomycetes</taxon>
        <taxon>Hypocreomycetidae</taxon>
        <taxon>Hypocreales</taxon>
        <taxon>Hypocreaceae</taxon>
        <taxon>Trichoderma</taxon>
    </lineage>
</organism>
<dbReference type="EMBL" id="JOKZ01000021">
    <property type="protein sequence ID" value="KKP06659.1"/>
    <property type="molecule type" value="Genomic_DNA"/>
</dbReference>
<reference evidence="2" key="1">
    <citation type="journal article" date="2015" name="Genome Announc.">
        <title>Draft whole-genome sequence of the biocontrol agent Trichoderma harzianum T6776.</title>
        <authorList>
            <person name="Baroncelli R."/>
            <person name="Piaggeschi G."/>
            <person name="Fiorini L."/>
            <person name="Bertolini E."/>
            <person name="Zapparata A."/>
            <person name="Pe M.E."/>
            <person name="Sarrocco S."/>
            <person name="Vannacci G."/>
        </authorList>
    </citation>
    <scope>NUCLEOTIDE SEQUENCE [LARGE SCALE GENOMIC DNA]</scope>
    <source>
        <strain evidence="2">T6776</strain>
    </source>
</reference>
<dbReference type="SUPFAM" id="SSF52096">
    <property type="entry name" value="ClpP/crotonase"/>
    <property type="match status" value="1"/>
</dbReference>
<accession>A0A0G0AQ68</accession>
<evidence type="ECO:0000313" key="1">
    <source>
        <dbReference type="EMBL" id="KKP06659.1"/>
    </source>
</evidence>
<proteinExistence type="predicted"/>
<dbReference type="OMA" id="FVMACDL"/>
<evidence type="ECO:0000313" key="2">
    <source>
        <dbReference type="Proteomes" id="UP000034112"/>
    </source>
</evidence>
<comment type="caution">
    <text evidence="1">The sequence shown here is derived from an EMBL/GenBank/DDBJ whole genome shotgun (WGS) entry which is preliminary data.</text>
</comment>
<gene>
    <name evidence="1" type="ORF">THAR02_01256</name>
</gene>
<dbReference type="OrthoDB" id="410701at2759"/>
<dbReference type="CDD" id="cd06558">
    <property type="entry name" value="crotonase-like"/>
    <property type="match status" value="1"/>
</dbReference>
<name>A0A0G0AQ68_TRIHA</name>
<sequence length="282" mass="30762">MSSNEAIIVNKITPAYWRATFNNGTLNLFGPEGHVALKKLIDDLEADKSVRVIVFDSSSPDFFIAHADILRVGEEPQGPGTGFVATWASLAVRIASLPVLSIAAIRGYARGFGADFSSACDLRFASREKAVFCQPEVGAGIIPGGGAFEILPRRVGRARALEILLSSDDYDATTAELYGWINRAVPDAEFEDFVDKFARRIASFDAQLLIETKRVVDSRWGMPSQVDFAAGMALFGESTKWPSAARMKALFDKGLQSDEQVERNLGAVIGTVTEEDLSKYRE</sequence>
<dbReference type="Gene3D" id="3.90.226.10">
    <property type="entry name" value="2-enoyl-CoA Hydratase, Chain A, domain 1"/>
    <property type="match status" value="1"/>
</dbReference>
<dbReference type="InterPro" id="IPR001753">
    <property type="entry name" value="Enoyl-CoA_hydra/iso"/>
</dbReference>
<dbReference type="Pfam" id="PF00378">
    <property type="entry name" value="ECH_1"/>
    <property type="match status" value="1"/>
</dbReference>
<dbReference type="InterPro" id="IPR029045">
    <property type="entry name" value="ClpP/crotonase-like_dom_sf"/>
</dbReference>
<dbReference type="AlphaFoldDB" id="A0A0G0AQ68"/>